<dbReference type="Gene3D" id="1.10.472.10">
    <property type="entry name" value="Cyclin-like"/>
    <property type="match status" value="1"/>
</dbReference>
<protein>
    <recommendedName>
        <fullName evidence="1">Cyclin C-terminal domain-containing protein</fullName>
    </recommendedName>
</protein>
<evidence type="ECO:0000259" key="1">
    <source>
        <dbReference type="Pfam" id="PF02984"/>
    </source>
</evidence>
<dbReference type="EMBL" id="JASPKZ010000037">
    <property type="protein sequence ID" value="KAJ9601043.1"/>
    <property type="molecule type" value="Genomic_DNA"/>
</dbReference>
<reference evidence="2" key="1">
    <citation type="journal article" date="2023" name="IScience">
        <title>Live-bearing cockroach genome reveals convergent evolutionary mechanisms linked to viviparity in insects and beyond.</title>
        <authorList>
            <person name="Fouks B."/>
            <person name="Harrison M.C."/>
            <person name="Mikhailova A.A."/>
            <person name="Marchal E."/>
            <person name="English S."/>
            <person name="Carruthers M."/>
            <person name="Jennings E.C."/>
            <person name="Chiamaka E.L."/>
            <person name="Frigard R.A."/>
            <person name="Pippel M."/>
            <person name="Attardo G.M."/>
            <person name="Benoit J.B."/>
            <person name="Bornberg-Bauer E."/>
            <person name="Tobe S.S."/>
        </authorList>
    </citation>
    <scope>NUCLEOTIDE SEQUENCE</scope>
    <source>
        <strain evidence="2">Stay&amp;Tobe</strain>
    </source>
</reference>
<evidence type="ECO:0000313" key="2">
    <source>
        <dbReference type="EMBL" id="KAJ9601043.1"/>
    </source>
</evidence>
<organism evidence="2 3">
    <name type="scientific">Diploptera punctata</name>
    <name type="common">Pacific beetle cockroach</name>
    <dbReference type="NCBI Taxonomy" id="6984"/>
    <lineage>
        <taxon>Eukaryota</taxon>
        <taxon>Metazoa</taxon>
        <taxon>Ecdysozoa</taxon>
        <taxon>Arthropoda</taxon>
        <taxon>Hexapoda</taxon>
        <taxon>Insecta</taxon>
        <taxon>Pterygota</taxon>
        <taxon>Neoptera</taxon>
        <taxon>Polyneoptera</taxon>
        <taxon>Dictyoptera</taxon>
        <taxon>Blattodea</taxon>
        <taxon>Blaberoidea</taxon>
        <taxon>Blaberidae</taxon>
        <taxon>Diplopterinae</taxon>
        <taxon>Diploptera</taxon>
    </lineage>
</organism>
<sequence length="103" mass="10704">PEFIQTPPSLIATASICAAVRGLNSPSASIVMSSVCALTRVDPAAAEAVVHHIERVVESTASLQSLPPSHKITNTTTSSGKLVSVADETGQPETPTDIQDIHF</sequence>
<reference evidence="2" key="2">
    <citation type="submission" date="2023-05" db="EMBL/GenBank/DDBJ databases">
        <authorList>
            <person name="Fouks B."/>
        </authorList>
    </citation>
    <scope>NUCLEOTIDE SEQUENCE</scope>
    <source>
        <strain evidence="2">Stay&amp;Tobe</strain>
        <tissue evidence="2">Testes</tissue>
    </source>
</reference>
<dbReference type="Pfam" id="PF02984">
    <property type="entry name" value="Cyclin_C"/>
    <property type="match status" value="1"/>
</dbReference>
<proteinExistence type="predicted"/>
<name>A0AAD8ANS1_DIPPU</name>
<keyword evidence="3" id="KW-1185">Reference proteome</keyword>
<comment type="caution">
    <text evidence="2">The sequence shown here is derived from an EMBL/GenBank/DDBJ whole genome shotgun (WGS) entry which is preliminary data.</text>
</comment>
<dbReference type="InterPro" id="IPR004367">
    <property type="entry name" value="Cyclin_C-dom"/>
</dbReference>
<dbReference type="Proteomes" id="UP001233999">
    <property type="component" value="Unassembled WGS sequence"/>
</dbReference>
<feature type="non-terminal residue" evidence="2">
    <location>
        <position position="1"/>
    </location>
</feature>
<evidence type="ECO:0000313" key="3">
    <source>
        <dbReference type="Proteomes" id="UP001233999"/>
    </source>
</evidence>
<feature type="domain" description="Cyclin C-terminal" evidence="1">
    <location>
        <begin position="2"/>
        <end position="65"/>
    </location>
</feature>
<gene>
    <name evidence="2" type="ORF">L9F63_000778</name>
</gene>
<dbReference type="AlphaFoldDB" id="A0AAD8ANS1"/>
<accession>A0AAD8ANS1</accession>